<evidence type="ECO:0000313" key="5">
    <source>
        <dbReference type="Proteomes" id="UP000054498"/>
    </source>
</evidence>
<dbReference type="GO" id="GO:0016491">
    <property type="term" value="F:oxidoreductase activity"/>
    <property type="evidence" value="ECO:0007669"/>
    <property type="project" value="InterPro"/>
</dbReference>
<dbReference type="PANTHER" id="PTHR10742:SF410">
    <property type="entry name" value="LYSINE-SPECIFIC HISTONE DEMETHYLASE 2"/>
    <property type="match status" value="1"/>
</dbReference>
<dbReference type="Gene3D" id="3.50.50.60">
    <property type="entry name" value="FAD/NAD(P)-binding domain"/>
    <property type="match status" value="1"/>
</dbReference>
<comment type="similarity">
    <text evidence="1">Belongs to the flavin monoamine oxidase family.</text>
</comment>
<gene>
    <name evidence="4" type="ORF">MNEG_7739</name>
</gene>
<feature type="signal peptide" evidence="2">
    <location>
        <begin position="1"/>
        <end position="21"/>
    </location>
</feature>
<dbReference type="Pfam" id="PF01593">
    <property type="entry name" value="Amino_oxidase"/>
    <property type="match status" value="1"/>
</dbReference>
<dbReference type="RefSeq" id="XP_013899247.1">
    <property type="nucleotide sequence ID" value="XM_014043793.1"/>
</dbReference>
<dbReference type="InterPro" id="IPR050281">
    <property type="entry name" value="Flavin_monoamine_oxidase"/>
</dbReference>
<dbReference type="SUPFAM" id="SSF51905">
    <property type="entry name" value="FAD/NAD(P)-binding domain"/>
    <property type="match status" value="1"/>
</dbReference>
<evidence type="ECO:0000256" key="2">
    <source>
        <dbReference type="SAM" id="SignalP"/>
    </source>
</evidence>
<evidence type="ECO:0000256" key="1">
    <source>
        <dbReference type="ARBA" id="ARBA00005995"/>
    </source>
</evidence>
<feature type="domain" description="Amine oxidase" evidence="3">
    <location>
        <begin position="32"/>
        <end position="135"/>
    </location>
</feature>
<accession>A0A0D2JM00</accession>
<dbReference type="InterPro" id="IPR036188">
    <property type="entry name" value="FAD/NAD-bd_sf"/>
</dbReference>
<organism evidence="4 5">
    <name type="scientific">Monoraphidium neglectum</name>
    <dbReference type="NCBI Taxonomy" id="145388"/>
    <lineage>
        <taxon>Eukaryota</taxon>
        <taxon>Viridiplantae</taxon>
        <taxon>Chlorophyta</taxon>
        <taxon>core chlorophytes</taxon>
        <taxon>Chlorophyceae</taxon>
        <taxon>CS clade</taxon>
        <taxon>Sphaeropleales</taxon>
        <taxon>Selenastraceae</taxon>
        <taxon>Monoraphidium</taxon>
    </lineage>
</organism>
<feature type="chain" id="PRO_5002261800" evidence="2">
    <location>
        <begin position="22"/>
        <end position="186"/>
    </location>
</feature>
<keyword evidence="5" id="KW-1185">Reference proteome</keyword>
<evidence type="ECO:0000313" key="4">
    <source>
        <dbReference type="EMBL" id="KIZ00228.1"/>
    </source>
</evidence>
<name>A0A0D2JM00_9CHLO</name>
<dbReference type="EMBL" id="KK101619">
    <property type="protein sequence ID" value="KIZ00228.1"/>
    <property type="molecule type" value="Genomic_DNA"/>
</dbReference>
<protein>
    <submittedName>
        <fullName evidence="4">Amine oxidase</fullName>
    </submittedName>
</protein>
<dbReference type="GeneID" id="25740615"/>
<dbReference type="InterPro" id="IPR002937">
    <property type="entry name" value="Amino_oxidase"/>
</dbReference>
<evidence type="ECO:0000259" key="3">
    <source>
        <dbReference type="Pfam" id="PF01593"/>
    </source>
</evidence>
<dbReference type="KEGG" id="mng:MNEG_7739"/>
<keyword evidence="2" id="KW-0732">Signal</keyword>
<dbReference type="OrthoDB" id="5046242at2759"/>
<reference evidence="4 5" key="1">
    <citation type="journal article" date="2013" name="BMC Genomics">
        <title>Reconstruction of the lipid metabolism for the microalga Monoraphidium neglectum from its genome sequence reveals characteristics suitable for biofuel production.</title>
        <authorList>
            <person name="Bogen C."/>
            <person name="Al-Dilaimi A."/>
            <person name="Albersmeier A."/>
            <person name="Wichmann J."/>
            <person name="Grundmann M."/>
            <person name="Rupp O."/>
            <person name="Lauersen K.J."/>
            <person name="Blifernez-Klassen O."/>
            <person name="Kalinowski J."/>
            <person name="Goesmann A."/>
            <person name="Mussgnug J.H."/>
            <person name="Kruse O."/>
        </authorList>
    </citation>
    <scope>NUCLEOTIDE SEQUENCE [LARGE SCALE GENOMIC DNA]</scope>
    <source>
        <strain evidence="4 5">SAG 48.87</strain>
    </source>
</reference>
<dbReference type="AlphaFoldDB" id="A0A0D2JM00"/>
<dbReference type="PANTHER" id="PTHR10742">
    <property type="entry name" value="FLAVIN MONOAMINE OXIDASE"/>
    <property type="match status" value="1"/>
</dbReference>
<dbReference type="Proteomes" id="UP000054498">
    <property type="component" value="Unassembled WGS sequence"/>
</dbReference>
<sequence length="186" mass="19011">MRPSTLLILACAAALALGTSAAPTAVVIGAGVAGLKAAADLAAKGVAVTVLEGRDRVGGRVWTVNTPGGPLELGAQWIHGTNNPILAVAQTQRWPTVVTSSEDAASYEAVSPTAAKQISAADDSEWDQLFTDLVAYVEEAAGEGSSSATLASAISAFAKDKGLTPRQLAGLNFRVDSTWTQEYAAE</sequence>
<dbReference type="STRING" id="145388.A0A0D2JM00"/>
<proteinExistence type="inferred from homology"/>